<accession>A0ABT1L7E0</accession>
<dbReference type="GO" id="GO:0016757">
    <property type="term" value="F:glycosyltransferase activity"/>
    <property type="evidence" value="ECO:0007669"/>
    <property type="project" value="UniProtKB-KW"/>
</dbReference>
<evidence type="ECO:0000313" key="2">
    <source>
        <dbReference type="Proteomes" id="UP001205890"/>
    </source>
</evidence>
<proteinExistence type="predicted"/>
<reference evidence="1 2" key="1">
    <citation type="submission" date="2022-07" db="EMBL/GenBank/DDBJ databases">
        <authorList>
            <person name="Li W.-J."/>
            <person name="Deng Q.-Q."/>
        </authorList>
    </citation>
    <scope>NUCLEOTIDE SEQUENCE [LARGE SCALE GENOMIC DNA]</scope>
    <source>
        <strain evidence="1 2">SYSU M60028</strain>
    </source>
</reference>
<keyword evidence="1" id="KW-0808">Transferase</keyword>
<gene>
    <name evidence="1" type="ORF">NK718_01970</name>
</gene>
<name>A0ABT1L7E0_9HYPH</name>
<keyword evidence="1" id="KW-0328">Glycosyltransferase</keyword>
<dbReference type="Gene3D" id="3.40.50.2000">
    <property type="entry name" value="Glycogen Phosphorylase B"/>
    <property type="match status" value="1"/>
</dbReference>
<dbReference type="PANTHER" id="PTHR12526:SF630">
    <property type="entry name" value="GLYCOSYLTRANSFERASE"/>
    <property type="match status" value="1"/>
</dbReference>
<organism evidence="1 2">
    <name type="scientific">Alsobacter ponti</name>
    <dbReference type="NCBI Taxonomy" id="2962936"/>
    <lineage>
        <taxon>Bacteria</taxon>
        <taxon>Pseudomonadati</taxon>
        <taxon>Pseudomonadota</taxon>
        <taxon>Alphaproteobacteria</taxon>
        <taxon>Hyphomicrobiales</taxon>
        <taxon>Alsobacteraceae</taxon>
        <taxon>Alsobacter</taxon>
    </lineage>
</organism>
<dbReference type="SUPFAM" id="SSF53756">
    <property type="entry name" value="UDP-Glycosyltransferase/glycogen phosphorylase"/>
    <property type="match status" value="1"/>
</dbReference>
<protein>
    <submittedName>
        <fullName evidence="1">Glycosyltransferase</fullName>
        <ecNumber evidence="1">2.4.-.-</ecNumber>
    </submittedName>
</protein>
<dbReference type="EMBL" id="JANCLU010000001">
    <property type="protein sequence ID" value="MCP8937269.1"/>
    <property type="molecule type" value="Genomic_DNA"/>
</dbReference>
<comment type="caution">
    <text evidence="1">The sequence shown here is derived from an EMBL/GenBank/DDBJ whole genome shotgun (WGS) entry which is preliminary data.</text>
</comment>
<dbReference type="Proteomes" id="UP001205890">
    <property type="component" value="Unassembled WGS sequence"/>
</dbReference>
<sequence>MEAIAEPRLDMAAKGGGVTVATPVLPEGLSERGTMAAQRKLLDAMLAETGQPSALWYYSPMAMAFSSHLTAKVVVYDCMDELTAFKNAPVLLPLMERRLFKQADLVFTGGVSLYEAKKGRHRSVHAFPSSIDAAHFARARREGREDPADQASIPHPRLGFFGVIDERMDVELVAEAAGLRPDWHFVMLGPVVKIDPASLPRRDNIHWLGGKDYQRLPDYLAGWDVGIMPFALNEATRFISPTKTPEFLAAGAPVVSTAIRDVVRPYGDNGLVEIADGPRDFVDKAAMLMERPREAWLAKVDRHLAAGSWDKTWASMQKMMRDVVLAKSAAGERRGQRPAATAEGAVHV</sequence>
<dbReference type="Pfam" id="PF13692">
    <property type="entry name" value="Glyco_trans_1_4"/>
    <property type="match status" value="1"/>
</dbReference>
<evidence type="ECO:0000313" key="1">
    <source>
        <dbReference type="EMBL" id="MCP8937269.1"/>
    </source>
</evidence>
<dbReference type="EC" id="2.4.-.-" evidence="1"/>
<dbReference type="PANTHER" id="PTHR12526">
    <property type="entry name" value="GLYCOSYLTRANSFERASE"/>
    <property type="match status" value="1"/>
</dbReference>
<keyword evidence="2" id="KW-1185">Reference proteome</keyword>